<proteinExistence type="inferred from homology"/>
<feature type="region of interest" description="Disordered" evidence="5">
    <location>
        <begin position="1794"/>
        <end position="1816"/>
    </location>
</feature>
<evidence type="ECO:0000256" key="2">
    <source>
        <dbReference type="ARBA" id="ARBA00005892"/>
    </source>
</evidence>
<keyword evidence="4" id="KW-0539">Nucleus</keyword>
<feature type="compositionally biased region" description="Basic and acidic residues" evidence="5">
    <location>
        <begin position="1800"/>
        <end position="1814"/>
    </location>
</feature>
<evidence type="ECO:0000313" key="6">
    <source>
        <dbReference type="EnsemblMetazoa" id="XP_030844461"/>
    </source>
</evidence>
<keyword evidence="3" id="KW-0813">Transport</keyword>
<dbReference type="GeneID" id="576076"/>
<organism evidence="6 7">
    <name type="scientific">Strongylocentrotus purpuratus</name>
    <name type="common">Purple sea urchin</name>
    <dbReference type="NCBI Taxonomy" id="7668"/>
    <lineage>
        <taxon>Eukaryota</taxon>
        <taxon>Metazoa</taxon>
        <taxon>Echinodermata</taxon>
        <taxon>Eleutherozoa</taxon>
        <taxon>Echinozoa</taxon>
        <taxon>Echinoidea</taxon>
        <taxon>Euechinoidea</taxon>
        <taxon>Echinacea</taxon>
        <taxon>Camarodonta</taxon>
        <taxon>Echinidea</taxon>
        <taxon>Strongylocentrotidae</taxon>
        <taxon>Strongylocentrotus</taxon>
    </lineage>
</organism>
<dbReference type="Pfam" id="PF11894">
    <property type="entry name" value="Nup192"/>
    <property type="match status" value="1"/>
</dbReference>
<dbReference type="Proteomes" id="UP000007110">
    <property type="component" value="Unassembled WGS sequence"/>
</dbReference>
<dbReference type="CTD" id="23165"/>
<dbReference type="PANTHER" id="PTHR31344:SF0">
    <property type="entry name" value="NUCLEAR PORE COMPLEX PROTEIN NUP205"/>
    <property type="match status" value="1"/>
</dbReference>
<name>A0A7M7P345_STRPU</name>
<dbReference type="OrthoDB" id="2019644at2759"/>
<comment type="subcellular location">
    <subcellularLocation>
        <location evidence="1">Nucleus</location>
    </subcellularLocation>
</comment>
<dbReference type="PANTHER" id="PTHR31344">
    <property type="entry name" value="NUCLEAR PORE COMPLEX PROTEIN NUP205"/>
    <property type="match status" value="1"/>
</dbReference>
<keyword evidence="7" id="KW-1185">Reference proteome</keyword>
<evidence type="ECO:0008006" key="8">
    <source>
        <dbReference type="Google" id="ProtNLM"/>
    </source>
</evidence>
<dbReference type="RefSeq" id="XP_030844461.1">
    <property type="nucleotide sequence ID" value="XM_030988601.1"/>
</dbReference>
<reference evidence="6" key="2">
    <citation type="submission" date="2021-01" db="UniProtKB">
        <authorList>
            <consortium name="EnsemblMetazoa"/>
        </authorList>
    </citation>
    <scope>IDENTIFICATION</scope>
</reference>
<protein>
    <recommendedName>
        <fullName evidence="8">Nuclear pore complex protein Nup205</fullName>
    </recommendedName>
</protein>
<dbReference type="GO" id="GO:0017056">
    <property type="term" value="F:structural constituent of nuclear pore"/>
    <property type="evidence" value="ECO:0000318"/>
    <property type="project" value="GO_Central"/>
</dbReference>
<sequence>MAERMAVNLGSRIWGPYKELYNTVSLIVSKRCPDPYQELDALIRKHKPDFVALLKNPAKNAQHREQIKKADVEGVVISGQARSRVLPRQLIEEALLISDLFDLNEYAAVELLLAGDQQQPHFPGLPRGLVAVLLYYDGRCSLINALQLLIQSRRGRTWTFDLDKEVVDLVTSFTDDLVSEGLVGKVLQFLKKMDIVKEMNDMAKERALGGPKHRHDIQEFMRGVRISLADCLYCFACQTPFGRKDTILLAKHLMSGIELNADGTFDESSVALLMAFLYSIDTGVVEQRPEDRDENEQHLPILKDKQYLPKIHDLMISEDEGQWKVKGVKGVMQLAWALTLRNSAQLPELSGFQNEIEDDEILVDRAMQADAFSFINKCVIANKVFHQNEFYVRRIHGLITDFIFQMPLKVKEIRNRGDEAGRLIMSYEREGLEVNSNLPRHFEDFLHLFGYLYEKDPLQLELSLDYWNPPERGSSPGGGGGASYLSMYHHKQSQRQVSLFKFVRMAGDLLPPSLYIPYLHMLQGLAHGPQSAHHCFNLLKANGMGGAGASMGSVSWDHFFLSLNRYYSSLRQEIRSTSPFQEVGHTAQSFRLGAKGITPQEMEGLNNVLRLIQVVAKENEDARRAMVENQSWLPSVLLFGLLTCSIPPPLKAECLRTLAVFAQSPEIAGTLWQSLEVSQIIPTIHQAGVPPSGILLELEEIESNNEEFPLTRGFLAMVDTLTEIPVPPMLGVGYRPPGFDPYLKFLRDSVFLKFRSRAYRNPAEKWEVAAAVTKILSKLLAAHEPHAEEFLDHVVELQGGGTAITNKPPGHHLLIHMLNDSSMLQLILSILDESTRLLSQYHAFPGKESMTECALYCLTMLDLALEKQDRFIDLLRGQGSSQMVTPLDQLLMGINPRSGRADHLCHIAKFVSFNVSLPKHALAAVKVLYRMVKSSNVQPEIVNLFSINKEESGGILHGFVECLEVEDLEVPETEAYQEDGEDADGGDESSRLHSQTRLYAMRLLLFSLSQPGPNLAHFLLGYNTRKPVNKTELQDPGVLGSSRTCLHAVVSVLERGITSHSGPSAIHNTPQLAELAYELVYRLCANRETSAPTMRYLRTTQDFFYKHLRHAPFTNKHGEDTEERILLNQQAWLLKAVAIELRMTAVNRQRSHSQRLLRLLLEDTPSMANDDADGSLDGDRLGEATFAEETSALGSSMAHTQGDAGGAALQMRRRILQLLDSVDFSQAFPIPLRLESFEPSGVEQTILNCEEKNEYGVLLCNLRLLHHILMDQLNRHGASGSVAGQRSRVEMEIMEILKTAVSRNSVRQALGAKRHAFDAWRQVLEVLLTSLPQESLALEIRQKVTVDILQELLQKVNHEDAVAELTSPVAGAFLLLAMTLRQCSISDRAQSVANLMSSQYVNVLDGSMVQTFNPDASVLGGGGGGSGGRGGGGGVKIPVVSLTSILKELLTFILSTSGVQQRVRTNLYGTLLNYLQIPQKPREIPTLQGSASTAMNSGILEEHDRVMTANLAVIQEFGESFCELVCRDACDGHELGRTLALSVIDAINSIDRRGHWLSILTSKGYLRHFIEGLVHMDQALQSCLQPTPEPMKALYIYESTLSLLMRVAESASGAQALLQMGLMERLGQCRFIDLRPEHHTMSHPRLVEGMEAIAVDAFLPDVMSRYHQLLFPVLRLCTAILTSLGSQHKEATSQVLHFIMAHADTFTAILRDQHQRPEKASLEELSLLTGVVCTVMGEVDYFDPALLETTGPAHIPLQTHLTRLHRQILALVPRFCTLDQWLKELKTTIEAWPRGGADGGKMEERHGKGRDSDGKGTNARSAYLEIVSHVLGYCRTVVVRSGNNANDCQIIFTPSLQEAVARDYQRLEASTVASLDVSKPPGLGVIVRHLRQAAAEFVVAMETHQQSVHKLQNIADLPAEELKELSHSGVGSGTTNLSAQHRLQLATRRLTQDVRTKVQDLSLLFYSIECDMFLIWRHLEYYFLHCHPTGGPSAPFSLSFALRQAPRNLGDLSSPSLNVSRDDGQSRFPPVSPQALGITQEDLKQLRLDATKCLNESLLKRVQEIESRFAAQRRTRHAFVAALARRIRRLVTLDAPR</sequence>
<evidence type="ECO:0000256" key="5">
    <source>
        <dbReference type="SAM" id="MobiDB-lite"/>
    </source>
</evidence>
<evidence type="ECO:0000256" key="3">
    <source>
        <dbReference type="ARBA" id="ARBA00022448"/>
    </source>
</evidence>
<comment type="similarity">
    <text evidence="2">Belongs to the NUP186/NUP192/NUP205 family.</text>
</comment>
<evidence type="ECO:0000256" key="4">
    <source>
        <dbReference type="ARBA" id="ARBA00023242"/>
    </source>
</evidence>
<accession>A0A7M7P345</accession>
<dbReference type="GO" id="GO:0006999">
    <property type="term" value="P:nuclear pore organization"/>
    <property type="evidence" value="ECO:0000318"/>
    <property type="project" value="GO_Central"/>
</dbReference>
<dbReference type="KEGG" id="spu:576076"/>
<dbReference type="InParanoid" id="A0A7M7P345"/>
<dbReference type="InterPro" id="IPR021827">
    <property type="entry name" value="Nup186/Nup192/Nup205"/>
</dbReference>
<evidence type="ECO:0000313" key="7">
    <source>
        <dbReference type="Proteomes" id="UP000007110"/>
    </source>
</evidence>
<dbReference type="OMA" id="WSQMFAE"/>
<dbReference type="GO" id="GO:0044611">
    <property type="term" value="C:nuclear pore inner ring"/>
    <property type="evidence" value="ECO:0000318"/>
    <property type="project" value="GO_Central"/>
</dbReference>
<dbReference type="EnsemblMetazoa" id="XM_030988601">
    <property type="protein sequence ID" value="XP_030844461"/>
    <property type="gene ID" value="LOC576076"/>
</dbReference>
<reference evidence="7" key="1">
    <citation type="submission" date="2015-02" db="EMBL/GenBank/DDBJ databases">
        <title>Genome sequencing for Strongylocentrotus purpuratus.</title>
        <authorList>
            <person name="Murali S."/>
            <person name="Liu Y."/>
            <person name="Vee V."/>
            <person name="English A."/>
            <person name="Wang M."/>
            <person name="Skinner E."/>
            <person name="Han Y."/>
            <person name="Muzny D.M."/>
            <person name="Worley K.C."/>
            <person name="Gibbs R.A."/>
        </authorList>
    </citation>
    <scope>NUCLEOTIDE SEQUENCE</scope>
</reference>
<evidence type="ECO:0000256" key="1">
    <source>
        <dbReference type="ARBA" id="ARBA00004123"/>
    </source>
</evidence>